<dbReference type="AlphaFoldDB" id="A0AAD5UVW1"/>
<accession>A0AAD5UVW1</accession>
<gene>
    <name evidence="2" type="ORF">NLI96_g11450</name>
</gene>
<evidence type="ECO:0000313" key="2">
    <source>
        <dbReference type="EMBL" id="KAJ3476011.1"/>
    </source>
</evidence>
<comment type="caution">
    <text evidence="2">The sequence shown here is derived from an EMBL/GenBank/DDBJ whole genome shotgun (WGS) entry which is preliminary data.</text>
</comment>
<dbReference type="InterPro" id="IPR046341">
    <property type="entry name" value="SET_dom_sf"/>
</dbReference>
<feature type="domain" description="SET" evidence="1">
    <location>
        <begin position="28"/>
        <end position="178"/>
    </location>
</feature>
<dbReference type="Gene3D" id="2.170.270.10">
    <property type="entry name" value="SET domain"/>
    <property type="match status" value="1"/>
</dbReference>
<dbReference type="SUPFAM" id="SSF82199">
    <property type="entry name" value="SET domain"/>
    <property type="match status" value="1"/>
</dbReference>
<dbReference type="CDD" id="cd20071">
    <property type="entry name" value="SET_SMYD"/>
    <property type="match status" value="1"/>
</dbReference>
<dbReference type="InterPro" id="IPR053185">
    <property type="entry name" value="SET_domain_protein"/>
</dbReference>
<evidence type="ECO:0000313" key="3">
    <source>
        <dbReference type="Proteomes" id="UP001212997"/>
    </source>
</evidence>
<name>A0AAD5UVW1_9APHY</name>
<dbReference type="PROSITE" id="PS50280">
    <property type="entry name" value="SET"/>
    <property type="match status" value="1"/>
</dbReference>
<dbReference type="Pfam" id="PF00856">
    <property type="entry name" value="SET"/>
    <property type="match status" value="1"/>
</dbReference>
<dbReference type="PANTHER" id="PTHR47332:SF4">
    <property type="entry name" value="SET DOMAIN-CONTAINING PROTEIN 5"/>
    <property type="match status" value="1"/>
</dbReference>
<evidence type="ECO:0000259" key="1">
    <source>
        <dbReference type="PROSITE" id="PS50280"/>
    </source>
</evidence>
<sequence length="330" mass="37285">MKAQSITNSSKDSIVNQTSELSLDIIESEEEIFSVQEVPNRGNGLVAVRAIGRGEVVLTESPLFSLTPSPSNSSVLSALSQCSRDEQRQFFALSNEYKGHLLPALGIFESNALYYHTIDKREQGDGVQELAGLFLLASRFNSSCTPNVSRCWDPSQQLMIFRTLQNVQEGEELCFNYCDVLGTKEQRREDVMQERNFLCRCEACELEGDESAESDRRRSTIARLFEEVGGCGKEPTLGMRKIKIALRLLNEERLVHYETSFHYDAFQFCILVSDFENAKSWIRRAWEVSCWTSGPDSDAARMFKMFWANPRAHELAGTLPDAVLCGPEPY</sequence>
<organism evidence="2 3">
    <name type="scientific">Meripilus lineatus</name>
    <dbReference type="NCBI Taxonomy" id="2056292"/>
    <lineage>
        <taxon>Eukaryota</taxon>
        <taxon>Fungi</taxon>
        <taxon>Dikarya</taxon>
        <taxon>Basidiomycota</taxon>
        <taxon>Agaricomycotina</taxon>
        <taxon>Agaricomycetes</taxon>
        <taxon>Polyporales</taxon>
        <taxon>Meripilaceae</taxon>
        <taxon>Meripilus</taxon>
    </lineage>
</organism>
<dbReference type="SMART" id="SM00317">
    <property type="entry name" value="SET"/>
    <property type="match status" value="1"/>
</dbReference>
<keyword evidence="3" id="KW-1185">Reference proteome</keyword>
<proteinExistence type="predicted"/>
<dbReference type="EMBL" id="JANAWD010000765">
    <property type="protein sequence ID" value="KAJ3476011.1"/>
    <property type="molecule type" value="Genomic_DNA"/>
</dbReference>
<protein>
    <recommendedName>
        <fullName evidence="1">SET domain-containing protein</fullName>
    </recommendedName>
</protein>
<reference evidence="2" key="1">
    <citation type="submission" date="2022-07" db="EMBL/GenBank/DDBJ databases">
        <title>Genome Sequence of Physisporinus lineatus.</title>
        <authorList>
            <person name="Buettner E."/>
        </authorList>
    </citation>
    <scope>NUCLEOTIDE SEQUENCE</scope>
    <source>
        <strain evidence="2">VT162</strain>
    </source>
</reference>
<dbReference type="InterPro" id="IPR001214">
    <property type="entry name" value="SET_dom"/>
</dbReference>
<dbReference type="PANTHER" id="PTHR47332">
    <property type="entry name" value="SET DOMAIN-CONTAINING PROTEIN 5"/>
    <property type="match status" value="1"/>
</dbReference>
<dbReference type="Proteomes" id="UP001212997">
    <property type="component" value="Unassembled WGS sequence"/>
</dbReference>